<dbReference type="EMBL" id="JAIZPD010000001">
    <property type="protein sequence ID" value="KAH0967759.1"/>
    <property type="molecule type" value="Genomic_DNA"/>
</dbReference>
<evidence type="ECO:0000313" key="1">
    <source>
        <dbReference type="EMBL" id="KAH0967759.1"/>
    </source>
</evidence>
<reference evidence="1" key="1">
    <citation type="submission" date="2021-09" db="EMBL/GenBank/DDBJ databases">
        <title>A high-quality genome of the endoparasitic fungus Hirsutella rhossiliensis with a comparison of Hirsutella genomes reveals transposable elements contributing to genome size variation.</title>
        <authorList>
            <person name="Lin R."/>
            <person name="Jiao Y."/>
            <person name="Sun X."/>
            <person name="Ling J."/>
            <person name="Xie B."/>
            <person name="Cheng X."/>
        </authorList>
    </citation>
    <scope>NUCLEOTIDE SEQUENCE</scope>
    <source>
        <strain evidence="1">HR02</strain>
    </source>
</reference>
<gene>
    <name evidence="1" type="ORF">HRG_00401</name>
</gene>
<keyword evidence="2" id="KW-1185">Reference proteome</keyword>
<dbReference type="RefSeq" id="XP_044725272.1">
    <property type="nucleotide sequence ID" value="XM_044858872.1"/>
</dbReference>
<organism evidence="1 2">
    <name type="scientific">Hirsutella rhossiliensis</name>
    <dbReference type="NCBI Taxonomy" id="111463"/>
    <lineage>
        <taxon>Eukaryota</taxon>
        <taxon>Fungi</taxon>
        <taxon>Dikarya</taxon>
        <taxon>Ascomycota</taxon>
        <taxon>Pezizomycotina</taxon>
        <taxon>Sordariomycetes</taxon>
        <taxon>Hypocreomycetidae</taxon>
        <taxon>Hypocreales</taxon>
        <taxon>Ophiocordycipitaceae</taxon>
        <taxon>Hirsutella</taxon>
    </lineage>
</organism>
<dbReference type="InterPro" id="IPR053275">
    <property type="entry name" value="Agnestin_monoxygenase"/>
</dbReference>
<evidence type="ECO:0000313" key="2">
    <source>
        <dbReference type="Proteomes" id="UP000824596"/>
    </source>
</evidence>
<proteinExistence type="predicted"/>
<dbReference type="SUPFAM" id="SSF51905">
    <property type="entry name" value="FAD/NAD(P)-binding domain"/>
    <property type="match status" value="1"/>
</dbReference>
<dbReference type="InterPro" id="IPR036188">
    <property type="entry name" value="FAD/NAD-bd_sf"/>
</dbReference>
<comment type="caution">
    <text evidence="1">The sequence shown here is derived from an EMBL/GenBank/DDBJ whole genome shotgun (WGS) entry which is preliminary data.</text>
</comment>
<name>A0A9P8SMX2_9HYPO</name>
<dbReference type="Proteomes" id="UP000824596">
    <property type="component" value="Unassembled WGS sequence"/>
</dbReference>
<dbReference type="GeneID" id="68349530"/>
<dbReference type="PANTHER" id="PTHR38688">
    <property type="entry name" value="PYR_REDOX_2 DOMAIN-CONTAINING PROTEIN"/>
    <property type="match status" value="1"/>
</dbReference>
<dbReference type="AlphaFoldDB" id="A0A9P8SMX2"/>
<accession>A0A9P8SMX2</accession>
<dbReference type="PANTHER" id="PTHR38688:SF1">
    <property type="entry name" value="FAD_NAD(P)-BINDING DOMAIN-CONTAINING PROTEIN"/>
    <property type="match status" value="1"/>
</dbReference>
<dbReference type="OrthoDB" id="432536at2759"/>
<sequence length="149" mass="16091">MLRTAVDSVVVGGGPSGLAVLGHLLERGASKHLWIDPLFRAGRVNACYRQVPSNTKVELFVKFATALAPFRRIVENAPVPNAFTTLNNLPQDQGCVLGKAADLCLMLTNGLRVRDDVHSHQGRVTSANLDKCSNLWTVTLDGKESIVSI</sequence>
<protein>
    <submittedName>
        <fullName evidence="1">Uncharacterized protein</fullName>
    </submittedName>
</protein>